<dbReference type="InterPro" id="IPR003599">
    <property type="entry name" value="Ig_sub"/>
</dbReference>
<dbReference type="AlphaFoldDB" id="A0AAD8BVD0"/>
<dbReference type="Proteomes" id="UP001233172">
    <property type="component" value="Unassembled WGS sequence"/>
</dbReference>
<dbReference type="Gene3D" id="2.60.40.10">
    <property type="entry name" value="Immunoglobulins"/>
    <property type="match status" value="1"/>
</dbReference>
<name>A0AAD8BVD0_BIOPF</name>
<dbReference type="SMART" id="SM00409">
    <property type="entry name" value="IG"/>
    <property type="match status" value="1"/>
</dbReference>
<organism evidence="2 3">
    <name type="scientific">Biomphalaria pfeifferi</name>
    <name type="common">Bloodfluke planorb</name>
    <name type="synonym">Freshwater snail</name>
    <dbReference type="NCBI Taxonomy" id="112525"/>
    <lineage>
        <taxon>Eukaryota</taxon>
        <taxon>Metazoa</taxon>
        <taxon>Spiralia</taxon>
        <taxon>Lophotrochozoa</taxon>
        <taxon>Mollusca</taxon>
        <taxon>Gastropoda</taxon>
        <taxon>Heterobranchia</taxon>
        <taxon>Euthyneura</taxon>
        <taxon>Panpulmonata</taxon>
        <taxon>Hygrophila</taxon>
        <taxon>Lymnaeoidea</taxon>
        <taxon>Planorbidae</taxon>
        <taxon>Biomphalaria</taxon>
    </lineage>
</organism>
<dbReference type="SUPFAM" id="SSF48726">
    <property type="entry name" value="Immunoglobulin"/>
    <property type="match status" value="1"/>
</dbReference>
<gene>
    <name evidence="2" type="ORF">Bpfe_008923</name>
</gene>
<dbReference type="EMBL" id="JASAOG010000029">
    <property type="protein sequence ID" value="KAK0061541.1"/>
    <property type="molecule type" value="Genomic_DNA"/>
</dbReference>
<reference evidence="2" key="2">
    <citation type="submission" date="2023-04" db="EMBL/GenBank/DDBJ databases">
        <authorList>
            <person name="Bu L."/>
            <person name="Lu L."/>
            <person name="Laidemitt M.R."/>
            <person name="Zhang S.M."/>
            <person name="Mutuku M."/>
            <person name="Mkoji G."/>
            <person name="Steinauer M."/>
            <person name="Loker E.S."/>
        </authorList>
    </citation>
    <scope>NUCLEOTIDE SEQUENCE</scope>
    <source>
        <strain evidence="2">KasaAsao</strain>
        <tissue evidence="2">Whole Snail</tissue>
    </source>
</reference>
<dbReference type="InterPro" id="IPR013783">
    <property type="entry name" value="Ig-like_fold"/>
</dbReference>
<protein>
    <recommendedName>
        <fullName evidence="1">Immunoglobulin domain-containing protein</fullName>
    </recommendedName>
</protein>
<keyword evidence="3" id="KW-1185">Reference proteome</keyword>
<feature type="domain" description="Immunoglobulin" evidence="1">
    <location>
        <begin position="12"/>
        <end position="151"/>
    </location>
</feature>
<evidence type="ECO:0000313" key="2">
    <source>
        <dbReference type="EMBL" id="KAK0061541.1"/>
    </source>
</evidence>
<dbReference type="InterPro" id="IPR036179">
    <property type="entry name" value="Ig-like_dom_sf"/>
</dbReference>
<evidence type="ECO:0000313" key="3">
    <source>
        <dbReference type="Proteomes" id="UP001233172"/>
    </source>
</evidence>
<comment type="caution">
    <text evidence="2">The sequence shown here is derived from an EMBL/GenBank/DDBJ whole genome shotgun (WGS) entry which is preliminary data.</text>
</comment>
<reference evidence="2" key="1">
    <citation type="journal article" date="2023" name="PLoS Negl. Trop. Dis.">
        <title>A genome sequence for Biomphalaria pfeifferi, the major vector snail for the human-infecting parasite Schistosoma mansoni.</title>
        <authorList>
            <person name="Bu L."/>
            <person name="Lu L."/>
            <person name="Laidemitt M.R."/>
            <person name="Zhang S.M."/>
            <person name="Mutuku M."/>
            <person name="Mkoji G."/>
            <person name="Steinauer M."/>
            <person name="Loker E.S."/>
        </authorList>
    </citation>
    <scope>NUCLEOTIDE SEQUENCE</scope>
    <source>
        <strain evidence="2">KasaAsao</strain>
    </source>
</reference>
<evidence type="ECO:0000259" key="1">
    <source>
        <dbReference type="SMART" id="SM00409"/>
    </source>
</evidence>
<proteinExistence type="predicted"/>
<sequence length="184" mass="20614">MISAQNTLEAFLSDSVVMKGDLVTIICGTRHFESPSARLLCASVLTLFKLTERAGKFTQLLSYNNVQDTEQQRSIWVHTDWDIQMKGFPGGYDMYECDTGGLIDANITVTIVKVKLEDAGMYQCAVHVGGDYGDGENVRYRHSTTANLTVKYNENRDGNENSPDWNSSRNTKTRKTLLVINIAY</sequence>
<accession>A0AAD8BVD0</accession>